<dbReference type="GO" id="GO:0005507">
    <property type="term" value="F:copper ion binding"/>
    <property type="evidence" value="ECO:0007669"/>
    <property type="project" value="TreeGrafter"/>
</dbReference>
<evidence type="ECO:0000313" key="3">
    <source>
        <dbReference type="Proteomes" id="UP000468943"/>
    </source>
</evidence>
<evidence type="ECO:0000313" key="2">
    <source>
        <dbReference type="EMBL" id="MXO55738.1"/>
    </source>
</evidence>
<dbReference type="InterPro" id="IPR004323">
    <property type="entry name" value="Ion_tolerance_CutA"/>
</dbReference>
<dbReference type="PANTHER" id="PTHR23419">
    <property type="entry name" value="DIVALENT CATION TOLERANCE CUTA-RELATED"/>
    <property type="match status" value="1"/>
</dbReference>
<dbReference type="OrthoDB" id="37622at2"/>
<dbReference type="Gene3D" id="3.30.70.120">
    <property type="match status" value="1"/>
</dbReference>
<gene>
    <name evidence="2" type="ORF">GRI36_02465</name>
</gene>
<accession>A0A6I4SJX0</accession>
<sequence>MSALIWSPFENIEQARSIAKLLMQEQLIACANFHDGMQSMFVWEGEIDETNECGGLFKTDASLLKAAIKRLEQLHPYQTPAILGWNCEGAGVATQSWLSKLAKGWRQ</sequence>
<dbReference type="AlphaFoldDB" id="A0A6I4SJX0"/>
<dbReference type="SUPFAM" id="SSF54913">
    <property type="entry name" value="GlnB-like"/>
    <property type="match status" value="1"/>
</dbReference>
<dbReference type="PANTHER" id="PTHR23419:SF8">
    <property type="entry name" value="FI09726P"/>
    <property type="match status" value="1"/>
</dbReference>
<dbReference type="RefSeq" id="WP_160597025.1">
    <property type="nucleotide sequence ID" value="NZ_WTYS01000001.1"/>
</dbReference>
<reference evidence="2 3" key="1">
    <citation type="submission" date="2019-12" db="EMBL/GenBank/DDBJ databases">
        <title>Genomic-based taxomic classification of the family Erythrobacteraceae.</title>
        <authorList>
            <person name="Xu L."/>
        </authorList>
    </citation>
    <scope>NUCLEOTIDE SEQUENCE [LARGE SCALE GENOMIC DNA]</scope>
    <source>
        <strain evidence="2 3">JCM 17802</strain>
    </source>
</reference>
<dbReference type="EMBL" id="WTYS01000001">
    <property type="protein sequence ID" value="MXO55738.1"/>
    <property type="molecule type" value="Genomic_DNA"/>
</dbReference>
<dbReference type="Proteomes" id="UP000468943">
    <property type="component" value="Unassembled WGS sequence"/>
</dbReference>
<dbReference type="Pfam" id="PF03091">
    <property type="entry name" value="CutA1"/>
    <property type="match status" value="1"/>
</dbReference>
<dbReference type="InterPro" id="IPR011322">
    <property type="entry name" value="N-reg_PII-like_a/b"/>
</dbReference>
<organism evidence="2 3">
    <name type="scientific">Pontixanthobacter gangjinensis</name>
    <dbReference type="NCBI Taxonomy" id="1028742"/>
    <lineage>
        <taxon>Bacteria</taxon>
        <taxon>Pseudomonadati</taxon>
        <taxon>Pseudomonadota</taxon>
        <taxon>Alphaproteobacteria</taxon>
        <taxon>Sphingomonadales</taxon>
        <taxon>Erythrobacteraceae</taxon>
        <taxon>Pontixanthobacter</taxon>
    </lineage>
</organism>
<name>A0A6I4SJX0_9SPHN</name>
<dbReference type="InterPro" id="IPR015867">
    <property type="entry name" value="N-reg_PII/ATP_PRibTrfase_C"/>
</dbReference>
<evidence type="ECO:0000256" key="1">
    <source>
        <dbReference type="ARBA" id="ARBA00010169"/>
    </source>
</evidence>
<protein>
    <submittedName>
        <fullName evidence="2">Divalent cation tolerance protein CutA</fullName>
    </submittedName>
</protein>
<keyword evidence="3" id="KW-1185">Reference proteome</keyword>
<comment type="caution">
    <text evidence="2">The sequence shown here is derived from an EMBL/GenBank/DDBJ whole genome shotgun (WGS) entry which is preliminary data.</text>
</comment>
<comment type="similarity">
    <text evidence="1">Belongs to the CutA family.</text>
</comment>
<dbReference type="GO" id="GO:0010038">
    <property type="term" value="P:response to metal ion"/>
    <property type="evidence" value="ECO:0007669"/>
    <property type="project" value="InterPro"/>
</dbReference>
<proteinExistence type="inferred from homology"/>